<feature type="compositionally biased region" description="Basic and acidic residues" evidence="1">
    <location>
        <begin position="189"/>
        <end position="202"/>
    </location>
</feature>
<evidence type="ECO:0000313" key="3">
    <source>
        <dbReference type="Proteomes" id="UP000016932"/>
    </source>
</evidence>
<dbReference type="HOGENOM" id="CLU_530100_0_0_1"/>
<dbReference type="VEuPathDB" id="FungiDB:MYCFIDRAFT_180748"/>
<feature type="compositionally biased region" description="Basic residues" evidence="1">
    <location>
        <begin position="345"/>
        <end position="357"/>
    </location>
</feature>
<evidence type="ECO:0000313" key="2">
    <source>
        <dbReference type="EMBL" id="EME76762.1"/>
    </source>
</evidence>
<dbReference type="EMBL" id="KB446576">
    <property type="protein sequence ID" value="EME76762.1"/>
    <property type="molecule type" value="Genomic_DNA"/>
</dbReference>
<gene>
    <name evidence="2" type="ORF">MYCFIDRAFT_180748</name>
</gene>
<proteinExistence type="predicted"/>
<reference evidence="2 3" key="1">
    <citation type="journal article" date="2012" name="PLoS Pathog.">
        <title>Diverse lifestyles and strategies of plant pathogenesis encoded in the genomes of eighteen Dothideomycetes fungi.</title>
        <authorList>
            <person name="Ohm R.A."/>
            <person name="Feau N."/>
            <person name="Henrissat B."/>
            <person name="Schoch C.L."/>
            <person name="Horwitz B.A."/>
            <person name="Barry K.W."/>
            <person name="Condon B.J."/>
            <person name="Copeland A.C."/>
            <person name="Dhillon B."/>
            <person name="Glaser F."/>
            <person name="Hesse C.N."/>
            <person name="Kosti I."/>
            <person name="LaButti K."/>
            <person name="Lindquist E.A."/>
            <person name="Lucas S."/>
            <person name="Salamov A.A."/>
            <person name="Bradshaw R.E."/>
            <person name="Ciuffetti L."/>
            <person name="Hamelin R.C."/>
            <person name="Kema G.H.J."/>
            <person name="Lawrence C."/>
            <person name="Scott J.A."/>
            <person name="Spatafora J.W."/>
            <person name="Turgeon B.G."/>
            <person name="de Wit P.J.G.M."/>
            <person name="Zhong S."/>
            <person name="Goodwin S.B."/>
            <person name="Grigoriev I.V."/>
        </authorList>
    </citation>
    <scope>NUCLEOTIDE SEQUENCE [LARGE SCALE GENOMIC DNA]</scope>
    <source>
        <strain evidence="2 3">CIRAD86</strain>
    </source>
</reference>
<feature type="region of interest" description="Disordered" evidence="1">
    <location>
        <begin position="238"/>
        <end position="259"/>
    </location>
</feature>
<feature type="region of interest" description="Disordered" evidence="1">
    <location>
        <begin position="13"/>
        <end position="32"/>
    </location>
</feature>
<feature type="compositionally biased region" description="Basic residues" evidence="1">
    <location>
        <begin position="302"/>
        <end position="311"/>
    </location>
</feature>
<feature type="region of interest" description="Disordered" evidence="1">
    <location>
        <begin position="134"/>
        <end position="221"/>
    </location>
</feature>
<organism evidence="2 3">
    <name type="scientific">Pseudocercospora fijiensis (strain CIRAD86)</name>
    <name type="common">Black leaf streak disease fungus</name>
    <name type="synonym">Mycosphaerella fijiensis</name>
    <dbReference type="NCBI Taxonomy" id="383855"/>
    <lineage>
        <taxon>Eukaryota</taxon>
        <taxon>Fungi</taxon>
        <taxon>Dikarya</taxon>
        <taxon>Ascomycota</taxon>
        <taxon>Pezizomycotina</taxon>
        <taxon>Dothideomycetes</taxon>
        <taxon>Dothideomycetidae</taxon>
        <taxon>Mycosphaerellales</taxon>
        <taxon>Mycosphaerellaceae</taxon>
        <taxon>Pseudocercospora</taxon>
    </lineage>
</organism>
<accession>M3AGZ9</accession>
<evidence type="ECO:0000256" key="1">
    <source>
        <dbReference type="SAM" id="MobiDB-lite"/>
    </source>
</evidence>
<dbReference type="RefSeq" id="XP_007932675.1">
    <property type="nucleotide sequence ID" value="XM_007934484.1"/>
</dbReference>
<keyword evidence="3" id="KW-1185">Reference proteome</keyword>
<dbReference type="GeneID" id="19334506"/>
<feature type="region of interest" description="Disordered" evidence="1">
    <location>
        <begin position="288"/>
        <end position="357"/>
    </location>
</feature>
<protein>
    <submittedName>
        <fullName evidence="2">Uncharacterized protein</fullName>
    </submittedName>
</protein>
<feature type="compositionally biased region" description="Gly residues" evidence="1">
    <location>
        <begin position="134"/>
        <end position="147"/>
    </location>
</feature>
<dbReference type="KEGG" id="pfj:MYCFIDRAFT_180748"/>
<feature type="compositionally biased region" description="Basic and acidic residues" evidence="1">
    <location>
        <begin position="211"/>
        <end position="221"/>
    </location>
</feature>
<name>M3AGZ9_PSEFD</name>
<sequence length="514" mass="57309">MIPRFVHKQYKISRHEARGGDSRSADTQDQRRLKTREIMREARDQHYTSAFKGSVAVSGLVELQGNSCTNLSQFPSSQDETWKRWPSDAGRDTLHWTGSWELATSIGVCMARQMLPWLSSHGMRWDRMGWDGIGCGGDGGGSGGGGDGDGDGDGDGVSGKPTRDNATRKGRGSQQRGTLPAAAAGSIKDMVDAGKREKDRGVLKKAKKEGRKNGERSQECKRAKLPTGSICLPKISDKRLRTGNPKRPECPDHPDRHHLTKIPRHLFPTVRGAYQKWLARLEPGTMPVDDRKSERVAEGTRTPKRRGKKLKNAVAAGKRQKITKPKDKAKAKAKARSTNTPSPVHRARGRQERRRMRSLQESIDHAYEDYTELLGIVRARGLAKDHHPLPDPESFHRPKSGPWRQKYLDRVTEAVGFLREAVKSQEERKGEGESDWTEFVGAHRQSWGKKTRMNTLVLPSPHIIFCHAMESLQCRPSPDFHAGQMSGNPASPASDPRFLVALLYAGLVLLVFRV</sequence>
<dbReference type="Proteomes" id="UP000016932">
    <property type="component" value="Unassembled WGS sequence"/>
</dbReference>
<feature type="compositionally biased region" description="Basic and acidic residues" evidence="1">
    <location>
        <begin position="288"/>
        <end position="298"/>
    </location>
</feature>
<feature type="compositionally biased region" description="Basic and acidic residues" evidence="1">
    <location>
        <begin position="238"/>
        <end position="257"/>
    </location>
</feature>
<dbReference type="AlphaFoldDB" id="M3AGZ9"/>